<keyword evidence="2 5" id="KW-0813">Transport</keyword>
<dbReference type="AlphaFoldDB" id="A0A1H1SQU2"/>
<dbReference type="Pfam" id="PF13416">
    <property type="entry name" value="SBP_bac_8"/>
    <property type="match status" value="1"/>
</dbReference>
<dbReference type="EMBL" id="LT629763">
    <property type="protein sequence ID" value="SDS50364.1"/>
    <property type="molecule type" value="Genomic_DNA"/>
</dbReference>
<dbReference type="GO" id="GO:0042597">
    <property type="term" value="C:periplasmic space"/>
    <property type="evidence" value="ECO:0007669"/>
    <property type="project" value="UniProtKB-SubCell"/>
</dbReference>
<accession>A0A1H1SQU2</accession>
<comment type="similarity">
    <text evidence="5">Belongs to the bacterial solute-binding protein PotD/PotF family.</text>
</comment>
<dbReference type="CDD" id="cd13659">
    <property type="entry name" value="PBP2_PotF"/>
    <property type="match status" value="1"/>
</dbReference>
<evidence type="ECO:0000256" key="1">
    <source>
        <dbReference type="ARBA" id="ARBA00004418"/>
    </source>
</evidence>
<gene>
    <name evidence="7" type="ORF">SAMN05216271_2067</name>
</gene>
<dbReference type="InterPro" id="IPR006059">
    <property type="entry name" value="SBP"/>
</dbReference>
<sequence>MMKHLGKTLLATATAVSISAAAQAEGVVNVYNWSDYIAEDTLDNFQKETGIRVVYDVFDSNEVLEAKLLSGSSGFDIVVPSNQFLGKQIKAGAFMPLDRSKLSNWDNLDPTLLKALQTNDPGNQYAFPYLWGTTGIGYNEAKVKAVLGEDAPVNSWDLVFKPENMEKLASCGVAFLDAPAEIIPSALFYQGLDPNSTNADDYAKAQELMMSVRPHIAYFHSSKFITDLANGDICVAVGWSGDILQAAARAEEAGNGEVVKYVIPKEGAAMWFDMMAMPKDAKNVDNAYAFLNYILRPEVIAEISNYVAYANGNKASKPMVDDSVLSDPGVYPSDETLDKLFTLAELPQNIERVRTRAWTRIKSGQ</sequence>
<evidence type="ECO:0000313" key="7">
    <source>
        <dbReference type="EMBL" id="SDS50364.1"/>
    </source>
</evidence>
<comment type="function">
    <text evidence="5">Required for the activity of the bacterial periplasmic transport system of putrescine.</text>
</comment>
<evidence type="ECO:0000256" key="3">
    <source>
        <dbReference type="ARBA" id="ARBA00022729"/>
    </source>
</evidence>
<evidence type="ECO:0000256" key="2">
    <source>
        <dbReference type="ARBA" id="ARBA00022448"/>
    </source>
</evidence>
<dbReference type="STRING" id="472181.SAMN05216271_2067"/>
<dbReference type="GO" id="GO:0015846">
    <property type="term" value="P:polyamine transport"/>
    <property type="evidence" value="ECO:0007669"/>
    <property type="project" value="InterPro"/>
</dbReference>
<dbReference type="InterPro" id="IPR001188">
    <property type="entry name" value="Sperm_putr-bd"/>
</dbReference>
<dbReference type="PIRSF" id="PIRSF019574">
    <property type="entry name" value="Periplasmic_polyamine_BP"/>
    <property type="match status" value="1"/>
</dbReference>
<dbReference type="PANTHER" id="PTHR30222:SF12">
    <property type="entry name" value="NORSPERMIDINE SENSOR"/>
    <property type="match status" value="1"/>
</dbReference>
<proteinExistence type="inferred from homology"/>
<dbReference type="PRINTS" id="PR00909">
    <property type="entry name" value="SPERMDNBNDNG"/>
</dbReference>
<evidence type="ECO:0000313" key="8">
    <source>
        <dbReference type="Proteomes" id="UP000243413"/>
    </source>
</evidence>
<comment type="subcellular location">
    <subcellularLocation>
        <location evidence="1 5">Periplasm</location>
    </subcellularLocation>
</comment>
<evidence type="ECO:0000256" key="6">
    <source>
        <dbReference type="SAM" id="SignalP"/>
    </source>
</evidence>
<protein>
    <recommendedName>
        <fullName evidence="5">Putrescine-binding periplasmic protein</fullName>
    </recommendedName>
</protein>
<feature type="chain" id="PRO_5009260274" description="Putrescine-binding periplasmic protein" evidence="6">
    <location>
        <begin position="25"/>
        <end position="365"/>
    </location>
</feature>
<dbReference type="Gene3D" id="3.40.190.10">
    <property type="entry name" value="Periplasmic binding protein-like II"/>
    <property type="match status" value="2"/>
</dbReference>
<keyword evidence="4 5" id="KW-0574">Periplasm</keyword>
<dbReference type="PANTHER" id="PTHR30222">
    <property type="entry name" value="SPERMIDINE/PUTRESCINE-BINDING PERIPLASMIC PROTEIN"/>
    <property type="match status" value="1"/>
</dbReference>
<dbReference type="Proteomes" id="UP000243413">
    <property type="component" value="Chromosome I"/>
</dbReference>
<dbReference type="SUPFAM" id="SSF53850">
    <property type="entry name" value="Periplasmic binding protein-like II"/>
    <property type="match status" value="1"/>
</dbReference>
<dbReference type="GO" id="GO:0019808">
    <property type="term" value="F:polyamine binding"/>
    <property type="evidence" value="ECO:0007669"/>
    <property type="project" value="InterPro"/>
</dbReference>
<name>A0A1H1SQU2_9GAMM</name>
<keyword evidence="3 6" id="KW-0732">Signal</keyword>
<feature type="signal peptide" evidence="6">
    <location>
        <begin position="1"/>
        <end position="24"/>
    </location>
</feature>
<evidence type="ECO:0000256" key="5">
    <source>
        <dbReference type="PIRNR" id="PIRNR019574"/>
    </source>
</evidence>
<reference evidence="8" key="1">
    <citation type="submission" date="2016-10" db="EMBL/GenBank/DDBJ databases">
        <authorList>
            <person name="Varghese N."/>
            <person name="Submissions S."/>
        </authorList>
    </citation>
    <scope>NUCLEOTIDE SEQUENCE [LARGE SCALE GENOMIC DNA]</scope>
    <source>
        <strain evidence="8">JCM 14963</strain>
    </source>
</reference>
<evidence type="ECO:0000256" key="4">
    <source>
        <dbReference type="ARBA" id="ARBA00022764"/>
    </source>
</evidence>
<organism evidence="7 8">
    <name type="scientific">Halopseudomonas sabulinigri</name>
    <dbReference type="NCBI Taxonomy" id="472181"/>
    <lineage>
        <taxon>Bacteria</taxon>
        <taxon>Pseudomonadati</taxon>
        <taxon>Pseudomonadota</taxon>
        <taxon>Gammaproteobacteria</taxon>
        <taxon>Pseudomonadales</taxon>
        <taxon>Pseudomonadaceae</taxon>
        <taxon>Halopseudomonas</taxon>
    </lineage>
</organism>